<comment type="subcellular location">
    <subcellularLocation>
        <location evidence="3 16">Cytoplasm</location>
    </subcellularLocation>
</comment>
<keyword evidence="11 16" id="KW-0067">ATP-binding</keyword>
<dbReference type="Pfam" id="PF03309">
    <property type="entry name" value="Pan_kinase"/>
    <property type="match status" value="1"/>
</dbReference>
<comment type="pathway">
    <text evidence="4 16">Cofactor biosynthesis; coenzyme A biosynthesis; CoA from (R)-pantothenate: step 1/5.</text>
</comment>
<comment type="catalytic activity">
    <reaction evidence="1 16">
        <text>(R)-pantothenate + ATP = (R)-4'-phosphopantothenate + ADP + H(+)</text>
        <dbReference type="Rhea" id="RHEA:16373"/>
        <dbReference type="ChEBI" id="CHEBI:10986"/>
        <dbReference type="ChEBI" id="CHEBI:15378"/>
        <dbReference type="ChEBI" id="CHEBI:29032"/>
        <dbReference type="ChEBI" id="CHEBI:30616"/>
        <dbReference type="ChEBI" id="CHEBI:456216"/>
        <dbReference type="EC" id="2.7.1.33"/>
    </reaction>
</comment>
<feature type="binding site" evidence="16">
    <location>
        <begin position="112"/>
        <end position="115"/>
    </location>
    <ligand>
        <name>substrate</name>
    </ligand>
</feature>
<dbReference type="STRING" id="1121409.SAMN02745124_01082"/>
<keyword evidence="8 16" id="KW-0808">Transferase</keyword>
<evidence type="ECO:0000256" key="10">
    <source>
        <dbReference type="ARBA" id="ARBA00022777"/>
    </source>
</evidence>
<keyword evidence="18" id="KW-1185">Reference proteome</keyword>
<comment type="subunit">
    <text evidence="5 16">Homodimer.</text>
</comment>
<dbReference type="GO" id="GO:0005524">
    <property type="term" value="F:ATP binding"/>
    <property type="evidence" value="ECO:0007669"/>
    <property type="project" value="UniProtKB-UniRule"/>
</dbReference>
<evidence type="ECO:0000256" key="8">
    <source>
        <dbReference type="ARBA" id="ARBA00022679"/>
    </source>
</evidence>
<dbReference type="HAMAP" id="MF_01274">
    <property type="entry name" value="Pantothen_kinase_3"/>
    <property type="match status" value="1"/>
</dbReference>
<dbReference type="UniPathway" id="UPA00241">
    <property type="reaction ID" value="UER00352"/>
</dbReference>
<keyword evidence="16" id="KW-0479">Metal-binding</keyword>
<dbReference type="Proteomes" id="UP000184139">
    <property type="component" value="Unassembled WGS sequence"/>
</dbReference>
<evidence type="ECO:0000256" key="13">
    <source>
        <dbReference type="ARBA" id="ARBA00022993"/>
    </source>
</evidence>
<feature type="binding site" evidence="16">
    <location>
        <position position="190"/>
    </location>
    <ligand>
        <name>substrate</name>
    </ligand>
</feature>
<evidence type="ECO:0000256" key="6">
    <source>
        <dbReference type="ARBA" id="ARBA00012102"/>
    </source>
</evidence>
<evidence type="ECO:0000313" key="18">
    <source>
        <dbReference type="Proteomes" id="UP000184139"/>
    </source>
</evidence>
<dbReference type="NCBIfam" id="NF009855">
    <property type="entry name" value="PRK13321.1"/>
    <property type="match status" value="1"/>
</dbReference>
<keyword evidence="10 16" id="KW-0418">Kinase</keyword>
<keyword evidence="7 16" id="KW-0963">Cytoplasm</keyword>
<dbReference type="GO" id="GO:0004594">
    <property type="term" value="F:pantothenate kinase activity"/>
    <property type="evidence" value="ECO:0007669"/>
    <property type="project" value="UniProtKB-UniRule"/>
</dbReference>
<dbReference type="InterPro" id="IPR004619">
    <property type="entry name" value="Type_III_PanK"/>
</dbReference>
<dbReference type="AlphaFoldDB" id="A0A1M5U983"/>
<evidence type="ECO:0000313" key="17">
    <source>
        <dbReference type="EMBL" id="SHH59534.1"/>
    </source>
</evidence>
<dbReference type="PANTHER" id="PTHR34265">
    <property type="entry name" value="TYPE III PANTOTHENATE KINASE"/>
    <property type="match status" value="1"/>
</dbReference>
<comment type="cofactor">
    <cofactor evidence="2">
        <name>K(+)</name>
        <dbReference type="ChEBI" id="CHEBI:29103"/>
    </cofactor>
</comment>
<keyword evidence="9 16" id="KW-0547">Nucleotide-binding</keyword>
<organism evidence="17 18">
    <name type="scientific">Desulfofustis glycolicus DSM 9705</name>
    <dbReference type="NCBI Taxonomy" id="1121409"/>
    <lineage>
        <taxon>Bacteria</taxon>
        <taxon>Pseudomonadati</taxon>
        <taxon>Thermodesulfobacteriota</taxon>
        <taxon>Desulfobulbia</taxon>
        <taxon>Desulfobulbales</taxon>
        <taxon>Desulfocapsaceae</taxon>
        <taxon>Desulfofustis</taxon>
    </lineage>
</organism>
<dbReference type="GO" id="GO:0015937">
    <property type="term" value="P:coenzyme A biosynthetic process"/>
    <property type="evidence" value="ECO:0007669"/>
    <property type="project" value="UniProtKB-UniRule"/>
</dbReference>
<dbReference type="GO" id="GO:0005737">
    <property type="term" value="C:cytoplasm"/>
    <property type="evidence" value="ECO:0007669"/>
    <property type="project" value="UniProtKB-SubCell"/>
</dbReference>
<dbReference type="EMBL" id="FQXS01000004">
    <property type="protein sequence ID" value="SHH59534.1"/>
    <property type="molecule type" value="Genomic_DNA"/>
</dbReference>
<keyword evidence="13 16" id="KW-0173">Coenzyme A biosynthesis</keyword>
<evidence type="ECO:0000256" key="11">
    <source>
        <dbReference type="ARBA" id="ARBA00022840"/>
    </source>
</evidence>
<evidence type="ECO:0000256" key="9">
    <source>
        <dbReference type="ARBA" id="ARBA00022741"/>
    </source>
</evidence>
<name>A0A1M5U983_9BACT</name>
<dbReference type="OrthoDB" id="9804707at2"/>
<evidence type="ECO:0000256" key="16">
    <source>
        <dbReference type="HAMAP-Rule" id="MF_01274"/>
    </source>
</evidence>
<feature type="binding site" evidence="16">
    <location>
        <position position="137"/>
    </location>
    <ligand>
        <name>ATP</name>
        <dbReference type="ChEBI" id="CHEBI:30616"/>
    </ligand>
</feature>
<dbReference type="RefSeq" id="WP_073373964.1">
    <property type="nucleotide sequence ID" value="NZ_FQXS01000004.1"/>
</dbReference>
<dbReference type="InterPro" id="IPR043129">
    <property type="entry name" value="ATPase_NBD"/>
</dbReference>
<dbReference type="SUPFAM" id="SSF53067">
    <property type="entry name" value="Actin-like ATPase domain"/>
    <property type="match status" value="2"/>
</dbReference>
<sequence>MFFVIDIGNTHTVAGLFDQQTLLRQWRIKTDSAMTADEIAITYHNLFTMAGIDSSRIDGVIMSSVVPQLDGAYVSCCHAMFGDETRPMLFNIDNRVVADLITIRLDNPLEVGADRLVNSIAAHHLCRRAAIVIDFGTAITFDCVSAQCEYLGGLILPGMSVSIGALAQKTAKLPQIDLSSPISQVIGTSTVTAMQSGMVHGYGAMIEGLIVKVQREMNQQGHTDIEIMATGGMSRVIRPYTPSILRYEPNLTLDGLALIYQQLTAVA</sequence>
<evidence type="ECO:0000256" key="15">
    <source>
        <dbReference type="ARBA" id="ARBA00040883"/>
    </source>
</evidence>
<proteinExistence type="inferred from homology"/>
<accession>A0A1M5U983</accession>
<keyword evidence="12 16" id="KW-0630">Potassium</keyword>
<dbReference type="NCBIfam" id="TIGR00671">
    <property type="entry name" value="baf"/>
    <property type="match status" value="1"/>
</dbReference>
<evidence type="ECO:0000256" key="14">
    <source>
        <dbReference type="ARBA" id="ARBA00038036"/>
    </source>
</evidence>
<evidence type="ECO:0000256" key="7">
    <source>
        <dbReference type="ARBA" id="ARBA00022490"/>
    </source>
</evidence>
<comment type="similarity">
    <text evidence="14 16">Belongs to the type III pantothenate kinase family.</text>
</comment>
<evidence type="ECO:0000256" key="1">
    <source>
        <dbReference type="ARBA" id="ARBA00001206"/>
    </source>
</evidence>
<comment type="function">
    <text evidence="16">Catalyzes the phosphorylation of pantothenate (Pan), the first step in CoA biosynthesis.</text>
</comment>
<dbReference type="PANTHER" id="PTHR34265:SF1">
    <property type="entry name" value="TYPE III PANTOTHENATE KINASE"/>
    <property type="match status" value="1"/>
</dbReference>
<feature type="binding site" evidence="16">
    <location>
        <begin position="6"/>
        <end position="13"/>
    </location>
    <ligand>
        <name>ATP</name>
        <dbReference type="ChEBI" id="CHEBI:30616"/>
    </ligand>
</feature>
<feature type="binding site" evidence="16">
    <location>
        <position position="134"/>
    </location>
    <ligand>
        <name>K(+)</name>
        <dbReference type="ChEBI" id="CHEBI:29103"/>
    </ligand>
</feature>
<dbReference type="EC" id="2.7.1.33" evidence="6 16"/>
<dbReference type="CDD" id="cd24015">
    <property type="entry name" value="ASKHA_NBD_PanK-III"/>
    <property type="match status" value="1"/>
</dbReference>
<comment type="cofactor">
    <cofactor evidence="16">
        <name>NH4(+)</name>
        <dbReference type="ChEBI" id="CHEBI:28938"/>
    </cofactor>
    <cofactor evidence="16">
        <name>K(+)</name>
        <dbReference type="ChEBI" id="CHEBI:29103"/>
    </cofactor>
    <text evidence="16">A monovalent cation. Ammonium or potassium.</text>
</comment>
<gene>
    <name evidence="16" type="primary">coaX</name>
    <name evidence="17" type="ORF">SAMN02745124_01082</name>
</gene>
<evidence type="ECO:0000256" key="3">
    <source>
        <dbReference type="ARBA" id="ARBA00004496"/>
    </source>
</evidence>
<dbReference type="GO" id="GO:0046872">
    <property type="term" value="F:metal ion binding"/>
    <property type="evidence" value="ECO:0007669"/>
    <property type="project" value="UniProtKB-KW"/>
</dbReference>
<evidence type="ECO:0000256" key="4">
    <source>
        <dbReference type="ARBA" id="ARBA00005225"/>
    </source>
</evidence>
<dbReference type="Gene3D" id="3.30.420.40">
    <property type="match status" value="2"/>
</dbReference>
<evidence type="ECO:0000256" key="2">
    <source>
        <dbReference type="ARBA" id="ARBA00001958"/>
    </source>
</evidence>
<reference evidence="17 18" key="1">
    <citation type="submission" date="2016-11" db="EMBL/GenBank/DDBJ databases">
        <authorList>
            <person name="Jaros S."/>
            <person name="Januszkiewicz K."/>
            <person name="Wedrychowicz H."/>
        </authorList>
    </citation>
    <scope>NUCLEOTIDE SEQUENCE [LARGE SCALE GENOMIC DNA]</scope>
    <source>
        <strain evidence="17 18">DSM 9705</strain>
    </source>
</reference>
<evidence type="ECO:0000256" key="12">
    <source>
        <dbReference type="ARBA" id="ARBA00022958"/>
    </source>
</evidence>
<evidence type="ECO:0000256" key="5">
    <source>
        <dbReference type="ARBA" id="ARBA00011738"/>
    </source>
</evidence>
<protein>
    <recommendedName>
        <fullName evidence="15 16">Type III pantothenate kinase</fullName>
        <ecNumber evidence="6 16">2.7.1.33</ecNumber>
    </recommendedName>
    <alternativeName>
        <fullName evidence="16">PanK-III</fullName>
    </alternativeName>
    <alternativeName>
        <fullName evidence="16">Pantothenic acid kinase</fullName>
    </alternativeName>
</protein>
<feature type="active site" description="Proton acceptor" evidence="16">
    <location>
        <position position="114"/>
    </location>
</feature>
<comment type="caution">
    <text evidence="16">Lacks conserved residue(s) required for the propagation of feature annotation.</text>
</comment>